<evidence type="ECO:0000313" key="10">
    <source>
        <dbReference type="EMBL" id="CAA6803152.1"/>
    </source>
</evidence>
<gene>
    <name evidence="9" type="primary">mscL</name>
    <name evidence="10" type="ORF">HELGO_WM2758</name>
</gene>
<dbReference type="SUPFAM" id="SSF81330">
    <property type="entry name" value="Gated mechanosensitive channel"/>
    <property type="match status" value="1"/>
</dbReference>
<dbReference type="AlphaFoldDB" id="A0A6S6SIH8"/>
<organism evidence="10">
    <name type="scientific">uncultured Sulfurovum sp</name>
    <dbReference type="NCBI Taxonomy" id="269237"/>
    <lineage>
        <taxon>Bacteria</taxon>
        <taxon>Pseudomonadati</taxon>
        <taxon>Campylobacterota</taxon>
        <taxon>Epsilonproteobacteria</taxon>
        <taxon>Campylobacterales</taxon>
        <taxon>Sulfurovaceae</taxon>
        <taxon>Sulfurovum</taxon>
        <taxon>environmental samples</taxon>
    </lineage>
</organism>
<sequence>MVNIILGFKMLEEFKKFLVKGNMVDMAVGFIFGGAFATVIKSMVANVIMPPVGLLLGQVDFSKLFIALDGKEYATMEALDKAGAPAIKYGMFINDVISFVILGFVIFMFIKAYNKMKDEPEAEPTTKVCGTCAETIPIAAKKCGHCGEAV</sequence>
<protein>
    <recommendedName>
        <fullName evidence="9">Large-conductance mechanosensitive channel</fullName>
    </recommendedName>
</protein>
<dbReference type="InterPro" id="IPR036019">
    <property type="entry name" value="MscL_channel"/>
</dbReference>
<dbReference type="PANTHER" id="PTHR30266:SF2">
    <property type="entry name" value="LARGE-CONDUCTANCE MECHANOSENSITIVE CHANNEL"/>
    <property type="match status" value="1"/>
</dbReference>
<evidence type="ECO:0000256" key="6">
    <source>
        <dbReference type="ARBA" id="ARBA00023065"/>
    </source>
</evidence>
<keyword evidence="5 9" id="KW-1133">Transmembrane helix</keyword>
<dbReference type="EMBL" id="CACVAS010000030">
    <property type="protein sequence ID" value="CAA6803152.1"/>
    <property type="molecule type" value="Genomic_DNA"/>
</dbReference>
<keyword evidence="8 9" id="KW-0407">Ion channel</keyword>
<proteinExistence type="inferred from homology"/>
<keyword evidence="3 9" id="KW-1003">Cell membrane</keyword>
<dbReference type="Gene3D" id="1.10.1200.120">
    <property type="entry name" value="Large-conductance mechanosensitive channel, MscL, domain 1"/>
    <property type="match status" value="1"/>
</dbReference>
<evidence type="ECO:0000256" key="3">
    <source>
        <dbReference type="ARBA" id="ARBA00022475"/>
    </source>
</evidence>
<dbReference type="PRINTS" id="PR01264">
    <property type="entry name" value="MECHCHANNEL"/>
</dbReference>
<comment type="subcellular location">
    <subcellularLocation>
        <location evidence="9">Cell membrane</location>
        <topology evidence="9">Multi-pass membrane protein</topology>
    </subcellularLocation>
    <subcellularLocation>
        <location evidence="1">Membrane</location>
        <topology evidence="1">Multi-pass membrane protein</topology>
    </subcellularLocation>
</comment>
<evidence type="ECO:0000256" key="1">
    <source>
        <dbReference type="ARBA" id="ARBA00004141"/>
    </source>
</evidence>
<evidence type="ECO:0000256" key="7">
    <source>
        <dbReference type="ARBA" id="ARBA00023136"/>
    </source>
</evidence>
<reference evidence="10" key="1">
    <citation type="submission" date="2020-01" db="EMBL/GenBank/DDBJ databases">
        <authorList>
            <person name="Meier V. D."/>
            <person name="Meier V D."/>
        </authorList>
    </citation>
    <scope>NUCLEOTIDE SEQUENCE</scope>
    <source>
        <strain evidence="10">HLG_WM_MAG_01</strain>
    </source>
</reference>
<evidence type="ECO:0000256" key="8">
    <source>
        <dbReference type="ARBA" id="ARBA00023303"/>
    </source>
</evidence>
<keyword evidence="2 9" id="KW-0813">Transport</keyword>
<name>A0A6S6SIH8_9BACT</name>
<dbReference type="InterPro" id="IPR001185">
    <property type="entry name" value="MS_channel"/>
</dbReference>
<dbReference type="GO" id="GO:0005886">
    <property type="term" value="C:plasma membrane"/>
    <property type="evidence" value="ECO:0007669"/>
    <property type="project" value="UniProtKB-SubCell"/>
</dbReference>
<keyword evidence="6 9" id="KW-0406">Ion transport</keyword>
<dbReference type="Pfam" id="PF01741">
    <property type="entry name" value="MscL"/>
    <property type="match status" value="1"/>
</dbReference>
<dbReference type="HAMAP" id="MF_00115">
    <property type="entry name" value="MscL"/>
    <property type="match status" value="1"/>
</dbReference>
<comment type="subunit">
    <text evidence="9">Homopentamer.</text>
</comment>
<keyword evidence="4 9" id="KW-0812">Transmembrane</keyword>
<dbReference type="GO" id="GO:0008381">
    <property type="term" value="F:mechanosensitive monoatomic ion channel activity"/>
    <property type="evidence" value="ECO:0007669"/>
    <property type="project" value="UniProtKB-UniRule"/>
</dbReference>
<evidence type="ECO:0000256" key="2">
    <source>
        <dbReference type="ARBA" id="ARBA00022448"/>
    </source>
</evidence>
<keyword evidence="7 9" id="KW-0472">Membrane</keyword>
<feature type="transmembrane region" description="Helical" evidence="9">
    <location>
        <begin position="89"/>
        <end position="110"/>
    </location>
</feature>
<dbReference type="InterPro" id="IPR037673">
    <property type="entry name" value="MSC/AndL"/>
</dbReference>
<feature type="transmembrane region" description="Helical" evidence="9">
    <location>
        <begin position="21"/>
        <end position="40"/>
    </location>
</feature>
<comment type="similarity">
    <text evidence="9">Belongs to the MscL family.</text>
</comment>
<comment type="function">
    <text evidence="9">Channel that opens in response to stretch forces in the membrane lipid bilayer. May participate in the regulation of osmotic pressure changes within the cell.</text>
</comment>
<evidence type="ECO:0000256" key="9">
    <source>
        <dbReference type="HAMAP-Rule" id="MF_00115"/>
    </source>
</evidence>
<evidence type="ECO:0000256" key="4">
    <source>
        <dbReference type="ARBA" id="ARBA00022692"/>
    </source>
</evidence>
<dbReference type="NCBIfam" id="TIGR00220">
    <property type="entry name" value="mscL"/>
    <property type="match status" value="1"/>
</dbReference>
<dbReference type="PANTHER" id="PTHR30266">
    <property type="entry name" value="MECHANOSENSITIVE CHANNEL MSCL"/>
    <property type="match status" value="1"/>
</dbReference>
<accession>A0A6S6SIH8</accession>
<evidence type="ECO:0000256" key="5">
    <source>
        <dbReference type="ARBA" id="ARBA00022989"/>
    </source>
</evidence>